<gene>
    <name evidence="1" type="ORF">J4478_01845</name>
</gene>
<dbReference type="SUPFAM" id="SSF53163">
    <property type="entry name" value="HybD-like"/>
    <property type="match status" value="1"/>
</dbReference>
<protein>
    <recommendedName>
        <fullName evidence="3">Hydrogenase maturation protease</fullName>
    </recommendedName>
</protein>
<dbReference type="EMBL" id="JAGVWB010000011">
    <property type="protein sequence ID" value="MBS3058121.1"/>
    <property type="molecule type" value="Genomic_DNA"/>
</dbReference>
<dbReference type="Gene3D" id="3.40.50.1450">
    <property type="entry name" value="HybD-like"/>
    <property type="match status" value="1"/>
</dbReference>
<evidence type="ECO:0000313" key="2">
    <source>
        <dbReference type="Proteomes" id="UP000680185"/>
    </source>
</evidence>
<dbReference type="InterPro" id="IPR023430">
    <property type="entry name" value="Pept_HybD-like_dom_sf"/>
</dbReference>
<organism evidence="1 2">
    <name type="scientific">Candidatus Iainarchaeum sp</name>
    <dbReference type="NCBI Taxonomy" id="3101447"/>
    <lineage>
        <taxon>Archaea</taxon>
        <taxon>Candidatus Iainarchaeota</taxon>
        <taxon>Candidatus Iainarchaeia</taxon>
        <taxon>Candidatus Iainarchaeales</taxon>
        <taxon>Candidatus Iainarchaeaceae</taxon>
        <taxon>Candidatus Iainarchaeum</taxon>
    </lineage>
</organism>
<dbReference type="Proteomes" id="UP000680185">
    <property type="component" value="Unassembled WGS sequence"/>
</dbReference>
<dbReference type="AlphaFoldDB" id="A0A8T4KUM8"/>
<proteinExistence type="predicted"/>
<evidence type="ECO:0000313" key="1">
    <source>
        <dbReference type="EMBL" id="MBS3058121.1"/>
    </source>
</evidence>
<accession>A0A8T4KUM8</accession>
<evidence type="ECO:0008006" key="3">
    <source>
        <dbReference type="Google" id="ProtNLM"/>
    </source>
</evidence>
<comment type="caution">
    <text evidence="1">The sequence shown here is derived from an EMBL/GenBank/DDBJ whole genome shotgun (WGS) entry which is preliminary data.</text>
</comment>
<reference evidence="1" key="2">
    <citation type="submission" date="2021-05" db="EMBL/GenBank/DDBJ databases">
        <title>Protein family content uncovers lineage relationships and bacterial pathway maintenance mechanisms in DPANN archaea.</title>
        <authorList>
            <person name="Castelle C.J."/>
            <person name="Meheust R."/>
            <person name="Jaffe A.L."/>
            <person name="Seitz K."/>
            <person name="Gong X."/>
            <person name="Baker B.J."/>
            <person name="Banfield J.F."/>
        </authorList>
    </citation>
    <scope>NUCLEOTIDE SEQUENCE</scope>
    <source>
        <strain evidence="1">RIFCSPLOWO2_01_FULL_43_13</strain>
    </source>
</reference>
<sequence length="136" mass="15455">MEASNGKKQVLVFGNPLIENDSIALKVAHFIHKKNGSSFAFEFVNSPEELEKYGKELLIMDAVNGLDRVQVLESLDSIRLAPRITTHDFDLAFNLKLLEKTKRIDKVRIIAIPQEMSVQMAVFSVEKLLKRMKKAK</sequence>
<name>A0A8T4KUM8_9ARCH</name>
<reference evidence="1" key="1">
    <citation type="submission" date="2021-03" db="EMBL/GenBank/DDBJ databases">
        <authorList>
            <person name="Jaffe A."/>
        </authorList>
    </citation>
    <scope>NUCLEOTIDE SEQUENCE</scope>
    <source>
        <strain evidence="1">RIFCSPLOWO2_01_FULL_43_13</strain>
    </source>
</reference>